<proteinExistence type="predicted"/>
<evidence type="ECO:0000256" key="4">
    <source>
        <dbReference type="PROSITE-ProRule" id="PRU00502"/>
    </source>
</evidence>
<dbReference type="Pfam" id="PF02148">
    <property type="entry name" value="zf-UBP"/>
    <property type="match status" value="1"/>
</dbReference>
<dbReference type="InterPro" id="IPR001607">
    <property type="entry name" value="Znf_UBP"/>
</dbReference>
<dbReference type="InterPro" id="IPR050164">
    <property type="entry name" value="Peptidase_C19"/>
</dbReference>
<keyword evidence="8" id="KW-1185">Reference proteome</keyword>
<dbReference type="Proteomes" id="UP000092321">
    <property type="component" value="Unassembled WGS sequence"/>
</dbReference>
<keyword evidence="2 4" id="KW-0863">Zinc-finger</keyword>
<dbReference type="EMBL" id="LXPE01000030">
    <property type="protein sequence ID" value="OBA25967.1"/>
    <property type="molecule type" value="Genomic_DNA"/>
</dbReference>
<dbReference type="SUPFAM" id="SSF57850">
    <property type="entry name" value="RING/U-box"/>
    <property type="match status" value="1"/>
</dbReference>
<dbReference type="Gene3D" id="3.30.40.10">
    <property type="entry name" value="Zinc/RING finger domain, C3HC4 (zinc finger)"/>
    <property type="match status" value="1"/>
</dbReference>
<keyword evidence="1" id="KW-0479">Metal-binding</keyword>
<dbReference type="InterPro" id="IPR038765">
    <property type="entry name" value="Papain-like_cys_pep_sf"/>
</dbReference>
<feature type="non-terminal residue" evidence="7">
    <location>
        <position position="464"/>
    </location>
</feature>
<dbReference type="InterPro" id="IPR013083">
    <property type="entry name" value="Znf_RING/FYVE/PHD"/>
</dbReference>
<sequence length="464" mass="53972">MDNDSLALFKCSKLNKIISSTSSSNNSYKQLVNKFEMLQNLIKKFNNLPKHTELYNCSTCEQTGNYSYHSNGLFLCLHCTYYGCNGLLPGQHQHFKEHNADHIFGINTTNLKLFCFHCNDYIFNFNKNGDSKILENVNYQMFLGLFKFNNFGASCYMNSTIQSLIHNPYFNSYFLSNLHYKECTKLNEKECLSCLLVDLHALVFSGNLNNDQSMINFLKMTLNSDSGLKHLFNGYTQQDAHEYWQFLVNRLHLDHTANGTKKLPTYPEFNNIEKCECITHVTFQGVLENNIYCRNCSSVTKKYEEFLDLSINISDSSDESLSDCLKNFFSKEHIKDYKHKCEACDKVNDSIMKQSIVNKFPLTLCIQLKRFKQLNNGNLIKINNFTKFDKYLDMGPYSLDSENNIIYELNTVVIHEGNNFDTGHYIVMVNMGNGIWFKFNDYKFLKVDEEVVLKQTAYLLFYTL</sequence>
<comment type="caution">
    <text evidence="7">The sequence shown here is derived from an EMBL/GenBank/DDBJ whole genome shotgun (WGS) entry which is preliminary data.</text>
</comment>
<dbReference type="PANTHER" id="PTHR24006">
    <property type="entry name" value="UBIQUITIN CARBOXYL-TERMINAL HYDROLASE"/>
    <property type="match status" value="1"/>
</dbReference>
<feature type="domain" description="USP" evidence="5">
    <location>
        <begin position="146"/>
        <end position="464"/>
    </location>
</feature>
<organism evidence="7 8">
    <name type="scientific">Hanseniaspora valbyensis NRRL Y-1626</name>
    <dbReference type="NCBI Taxonomy" id="766949"/>
    <lineage>
        <taxon>Eukaryota</taxon>
        <taxon>Fungi</taxon>
        <taxon>Dikarya</taxon>
        <taxon>Ascomycota</taxon>
        <taxon>Saccharomycotina</taxon>
        <taxon>Saccharomycetes</taxon>
        <taxon>Saccharomycodales</taxon>
        <taxon>Saccharomycodaceae</taxon>
        <taxon>Hanseniaspora</taxon>
    </lineage>
</organism>
<gene>
    <name evidence="7" type="ORF">HANVADRAFT_53517</name>
</gene>
<accession>A0A1B7TB76</accession>
<dbReference type="PANTHER" id="PTHR24006:SF937">
    <property type="entry name" value="UBIQUITIN CARBOXYL-TERMINAL HYDROLASE"/>
    <property type="match status" value="1"/>
</dbReference>
<feature type="domain" description="UBP-type" evidence="6">
    <location>
        <begin position="27"/>
        <end position="141"/>
    </location>
</feature>
<evidence type="ECO:0000256" key="2">
    <source>
        <dbReference type="ARBA" id="ARBA00022771"/>
    </source>
</evidence>
<evidence type="ECO:0000313" key="8">
    <source>
        <dbReference type="Proteomes" id="UP000092321"/>
    </source>
</evidence>
<dbReference type="InterPro" id="IPR028889">
    <property type="entry name" value="USP"/>
</dbReference>
<dbReference type="InterPro" id="IPR001394">
    <property type="entry name" value="Peptidase_C19_UCH"/>
</dbReference>
<dbReference type="AlphaFoldDB" id="A0A1B7TB76"/>
<dbReference type="Gene3D" id="3.90.70.10">
    <property type="entry name" value="Cysteine proteinases"/>
    <property type="match status" value="1"/>
</dbReference>
<dbReference type="GO" id="GO:0008270">
    <property type="term" value="F:zinc ion binding"/>
    <property type="evidence" value="ECO:0007669"/>
    <property type="project" value="UniProtKB-KW"/>
</dbReference>
<evidence type="ECO:0000313" key="7">
    <source>
        <dbReference type="EMBL" id="OBA25967.1"/>
    </source>
</evidence>
<evidence type="ECO:0000256" key="3">
    <source>
        <dbReference type="ARBA" id="ARBA00022833"/>
    </source>
</evidence>
<protein>
    <submittedName>
        <fullName evidence="7">Cysteine proteinase</fullName>
    </submittedName>
</protein>
<dbReference type="SUPFAM" id="SSF54001">
    <property type="entry name" value="Cysteine proteinases"/>
    <property type="match status" value="1"/>
</dbReference>
<dbReference type="PROSITE" id="PS50271">
    <property type="entry name" value="ZF_UBP"/>
    <property type="match status" value="1"/>
</dbReference>
<dbReference type="Pfam" id="PF00443">
    <property type="entry name" value="UCH"/>
    <property type="match status" value="1"/>
</dbReference>
<dbReference type="GO" id="GO:0016579">
    <property type="term" value="P:protein deubiquitination"/>
    <property type="evidence" value="ECO:0007669"/>
    <property type="project" value="InterPro"/>
</dbReference>
<dbReference type="PROSITE" id="PS50235">
    <property type="entry name" value="USP_3"/>
    <property type="match status" value="1"/>
</dbReference>
<reference evidence="8" key="1">
    <citation type="journal article" date="2016" name="Proc. Natl. Acad. Sci. U.S.A.">
        <title>Comparative genomics of biotechnologically important yeasts.</title>
        <authorList>
            <person name="Riley R."/>
            <person name="Haridas S."/>
            <person name="Wolfe K.H."/>
            <person name="Lopes M.R."/>
            <person name="Hittinger C.T."/>
            <person name="Goeker M."/>
            <person name="Salamov A.A."/>
            <person name="Wisecaver J.H."/>
            <person name="Long T.M."/>
            <person name="Calvey C.H."/>
            <person name="Aerts A.L."/>
            <person name="Barry K.W."/>
            <person name="Choi C."/>
            <person name="Clum A."/>
            <person name="Coughlan A.Y."/>
            <person name="Deshpande S."/>
            <person name="Douglass A.P."/>
            <person name="Hanson S.J."/>
            <person name="Klenk H.-P."/>
            <person name="LaButti K.M."/>
            <person name="Lapidus A."/>
            <person name="Lindquist E.A."/>
            <person name="Lipzen A.M."/>
            <person name="Meier-Kolthoff J.P."/>
            <person name="Ohm R.A."/>
            <person name="Otillar R.P."/>
            <person name="Pangilinan J.L."/>
            <person name="Peng Y."/>
            <person name="Rokas A."/>
            <person name="Rosa C.A."/>
            <person name="Scheuner C."/>
            <person name="Sibirny A.A."/>
            <person name="Slot J.C."/>
            <person name="Stielow J.B."/>
            <person name="Sun H."/>
            <person name="Kurtzman C.P."/>
            <person name="Blackwell M."/>
            <person name="Grigoriev I.V."/>
            <person name="Jeffries T.W."/>
        </authorList>
    </citation>
    <scope>NUCLEOTIDE SEQUENCE [LARGE SCALE GENOMIC DNA]</scope>
    <source>
        <strain evidence="8">NRRL Y-1626</strain>
    </source>
</reference>
<dbReference type="GO" id="GO:0005634">
    <property type="term" value="C:nucleus"/>
    <property type="evidence" value="ECO:0007669"/>
    <property type="project" value="TreeGrafter"/>
</dbReference>
<name>A0A1B7TB76_9ASCO</name>
<evidence type="ECO:0000259" key="5">
    <source>
        <dbReference type="PROSITE" id="PS50235"/>
    </source>
</evidence>
<dbReference type="GO" id="GO:0004843">
    <property type="term" value="F:cysteine-type deubiquitinase activity"/>
    <property type="evidence" value="ECO:0007669"/>
    <property type="project" value="InterPro"/>
</dbReference>
<dbReference type="GO" id="GO:0005829">
    <property type="term" value="C:cytosol"/>
    <property type="evidence" value="ECO:0007669"/>
    <property type="project" value="TreeGrafter"/>
</dbReference>
<evidence type="ECO:0000259" key="6">
    <source>
        <dbReference type="PROSITE" id="PS50271"/>
    </source>
</evidence>
<keyword evidence="3" id="KW-0862">Zinc</keyword>
<evidence type="ECO:0000256" key="1">
    <source>
        <dbReference type="ARBA" id="ARBA00022723"/>
    </source>
</evidence>
<dbReference type="OrthoDB" id="289038at2759"/>